<organism evidence="2 3">
    <name type="scientific">Ladona fulva</name>
    <name type="common">Scarce chaser dragonfly</name>
    <name type="synonym">Libellula fulva</name>
    <dbReference type="NCBI Taxonomy" id="123851"/>
    <lineage>
        <taxon>Eukaryota</taxon>
        <taxon>Metazoa</taxon>
        <taxon>Ecdysozoa</taxon>
        <taxon>Arthropoda</taxon>
        <taxon>Hexapoda</taxon>
        <taxon>Insecta</taxon>
        <taxon>Pterygota</taxon>
        <taxon>Palaeoptera</taxon>
        <taxon>Odonata</taxon>
        <taxon>Epiprocta</taxon>
        <taxon>Anisoptera</taxon>
        <taxon>Libelluloidea</taxon>
        <taxon>Libellulidae</taxon>
        <taxon>Ladona</taxon>
    </lineage>
</organism>
<dbReference type="AlphaFoldDB" id="A0A8K0KGG8"/>
<proteinExistence type="predicted"/>
<feature type="region of interest" description="Disordered" evidence="1">
    <location>
        <begin position="176"/>
        <end position="199"/>
    </location>
</feature>
<feature type="compositionally biased region" description="Low complexity" evidence="1">
    <location>
        <begin position="179"/>
        <end position="192"/>
    </location>
</feature>
<dbReference type="OrthoDB" id="7916205at2759"/>
<evidence type="ECO:0000313" key="2">
    <source>
        <dbReference type="EMBL" id="KAG8231883.1"/>
    </source>
</evidence>
<gene>
    <name evidence="2" type="ORF">J437_LFUL009732</name>
</gene>
<evidence type="ECO:0000256" key="1">
    <source>
        <dbReference type="SAM" id="MobiDB-lite"/>
    </source>
</evidence>
<dbReference type="Proteomes" id="UP000792457">
    <property type="component" value="Unassembled WGS sequence"/>
</dbReference>
<reference evidence="2" key="1">
    <citation type="submission" date="2013-04" db="EMBL/GenBank/DDBJ databases">
        <authorList>
            <person name="Qu J."/>
            <person name="Murali S.C."/>
            <person name="Bandaranaike D."/>
            <person name="Bellair M."/>
            <person name="Blankenburg K."/>
            <person name="Chao H."/>
            <person name="Dinh H."/>
            <person name="Doddapaneni H."/>
            <person name="Downs B."/>
            <person name="Dugan-Rocha S."/>
            <person name="Elkadiri S."/>
            <person name="Gnanaolivu R.D."/>
            <person name="Hernandez B."/>
            <person name="Javaid M."/>
            <person name="Jayaseelan J.C."/>
            <person name="Lee S."/>
            <person name="Li M."/>
            <person name="Ming W."/>
            <person name="Munidasa M."/>
            <person name="Muniz J."/>
            <person name="Nguyen L."/>
            <person name="Ongeri F."/>
            <person name="Osuji N."/>
            <person name="Pu L.-L."/>
            <person name="Puazo M."/>
            <person name="Qu C."/>
            <person name="Quiroz J."/>
            <person name="Raj R."/>
            <person name="Weissenberger G."/>
            <person name="Xin Y."/>
            <person name="Zou X."/>
            <person name="Han Y."/>
            <person name="Richards S."/>
            <person name="Worley K."/>
            <person name="Muzny D."/>
            <person name="Gibbs R."/>
        </authorList>
    </citation>
    <scope>NUCLEOTIDE SEQUENCE</scope>
    <source>
        <strain evidence="2">Sampled in the wild</strain>
    </source>
</reference>
<keyword evidence="3" id="KW-1185">Reference proteome</keyword>
<name>A0A8K0KGG8_LADFU</name>
<reference evidence="2" key="2">
    <citation type="submission" date="2017-10" db="EMBL/GenBank/DDBJ databases">
        <title>Ladona fulva Genome sequencing and assembly.</title>
        <authorList>
            <person name="Murali S."/>
            <person name="Richards S."/>
            <person name="Bandaranaike D."/>
            <person name="Bellair M."/>
            <person name="Blankenburg K."/>
            <person name="Chao H."/>
            <person name="Dinh H."/>
            <person name="Doddapaneni H."/>
            <person name="Dugan-Rocha S."/>
            <person name="Elkadiri S."/>
            <person name="Gnanaolivu R."/>
            <person name="Hernandez B."/>
            <person name="Skinner E."/>
            <person name="Javaid M."/>
            <person name="Lee S."/>
            <person name="Li M."/>
            <person name="Ming W."/>
            <person name="Munidasa M."/>
            <person name="Muniz J."/>
            <person name="Nguyen L."/>
            <person name="Hughes D."/>
            <person name="Osuji N."/>
            <person name="Pu L.-L."/>
            <person name="Puazo M."/>
            <person name="Qu C."/>
            <person name="Quiroz J."/>
            <person name="Raj R."/>
            <person name="Weissenberger G."/>
            <person name="Xin Y."/>
            <person name="Zou X."/>
            <person name="Han Y."/>
            <person name="Worley K."/>
            <person name="Muzny D."/>
            <person name="Gibbs R."/>
        </authorList>
    </citation>
    <scope>NUCLEOTIDE SEQUENCE</scope>
    <source>
        <strain evidence="2">Sampled in the wild</strain>
    </source>
</reference>
<dbReference type="PANTHER" id="PTHR37449:SF1">
    <property type="entry name" value="OS02G0159950 PROTEIN"/>
    <property type="match status" value="1"/>
</dbReference>
<feature type="region of interest" description="Disordered" evidence="1">
    <location>
        <begin position="48"/>
        <end position="87"/>
    </location>
</feature>
<evidence type="ECO:0000313" key="3">
    <source>
        <dbReference type="Proteomes" id="UP000792457"/>
    </source>
</evidence>
<accession>A0A8K0KGG8</accession>
<protein>
    <submittedName>
        <fullName evidence="2">Uncharacterized protein</fullName>
    </submittedName>
</protein>
<dbReference type="EMBL" id="KZ308581">
    <property type="protein sequence ID" value="KAG8231883.1"/>
    <property type="molecule type" value="Genomic_DNA"/>
</dbReference>
<comment type="caution">
    <text evidence="2">The sequence shown here is derived from an EMBL/GenBank/DDBJ whole genome shotgun (WGS) entry which is preliminary data.</text>
</comment>
<dbReference type="PANTHER" id="PTHR37449">
    <property type="match status" value="1"/>
</dbReference>
<sequence>MASLLSSSGKRGHDPLLVPWPFFLSSLSKRAASSSSCGLLVAAITRRRSSGRDGRPSNSTRNSVLRRRLASCSPSRRSDNRESTSSMKIIDGCTKSALTNFSPSPTYLEVRLAALMLKNVALTSVATALANKVLPLPGGPNNRRPLAGALKPVKSSGRRAGRTAISWRACLPPSWPAMSPHSTGGPPSSTSSKISCNWQ</sequence>